<dbReference type="Proteomes" id="UP001182556">
    <property type="component" value="Unassembled WGS sequence"/>
</dbReference>
<accession>A0AAD9FRI0</accession>
<gene>
    <name evidence="2" type="ORF">DB88DRAFT_238726</name>
</gene>
<comment type="caution">
    <text evidence="2">The sequence shown here is derived from an EMBL/GenBank/DDBJ whole genome shotgun (WGS) entry which is preliminary data.</text>
</comment>
<evidence type="ECO:0000256" key="1">
    <source>
        <dbReference type="SAM" id="MobiDB-lite"/>
    </source>
</evidence>
<name>A0AAD9FRI0_PAPLA</name>
<dbReference type="EMBL" id="JAODAN010000004">
    <property type="protein sequence ID" value="KAK1924829.1"/>
    <property type="molecule type" value="Genomic_DNA"/>
</dbReference>
<feature type="region of interest" description="Disordered" evidence="1">
    <location>
        <begin position="1"/>
        <end position="275"/>
    </location>
</feature>
<feature type="compositionally biased region" description="Low complexity" evidence="1">
    <location>
        <begin position="105"/>
        <end position="124"/>
    </location>
</feature>
<feature type="compositionally biased region" description="Basic and acidic residues" evidence="1">
    <location>
        <begin position="52"/>
        <end position="69"/>
    </location>
</feature>
<sequence>MAAVQPTSNGYDHDGLVDRTNNLKLDDHNDSDNVPNGHHPNGIALGSAVATDPEHLRDEDRPQLPKEPSRSYIKPIPIVTTYMPEENEPTPAKRRSDAGSTRAQSLKAPSVKAASAKPASVKRASSVREAGDDDHYAPVPRPASRAGSTRSRTQGAAVGDVMSPERQRQLQGVSLHDSGPTTTFDEPQRAASPRPGSAFGYRPQPNLVSVAEEGRDSRYDGRESRAGQLDRSGTVLSRANTLGRNGTLSRAANGGTVGSRRGAFGRGAGASIGTQPEEVLGRDDIHARAELSERILDDATLRRLSMMEKKDAKRLSKVIKSEGKAEAAAVKASIKELERLSKLQKEAAYAERKSQLRLSKYTSKEHKARLRFLKEKERYEKIEGELRNAENDYEERRDHAAGLTAQVAEKTQELDDLRGQKAADDVSLSSE</sequence>
<organism evidence="2 3">
    <name type="scientific">Papiliotrema laurentii</name>
    <name type="common">Cryptococcus laurentii</name>
    <dbReference type="NCBI Taxonomy" id="5418"/>
    <lineage>
        <taxon>Eukaryota</taxon>
        <taxon>Fungi</taxon>
        <taxon>Dikarya</taxon>
        <taxon>Basidiomycota</taxon>
        <taxon>Agaricomycotina</taxon>
        <taxon>Tremellomycetes</taxon>
        <taxon>Tremellales</taxon>
        <taxon>Rhynchogastremaceae</taxon>
        <taxon>Papiliotrema</taxon>
    </lineage>
</organism>
<dbReference type="AlphaFoldDB" id="A0AAD9FRI0"/>
<feature type="compositionally biased region" description="Polar residues" evidence="1">
    <location>
        <begin position="234"/>
        <end position="250"/>
    </location>
</feature>
<feature type="compositionally biased region" description="Basic and acidic residues" evidence="1">
    <location>
        <begin position="212"/>
        <end position="225"/>
    </location>
</feature>
<evidence type="ECO:0000313" key="3">
    <source>
        <dbReference type="Proteomes" id="UP001182556"/>
    </source>
</evidence>
<keyword evidence="3" id="KW-1185">Reference proteome</keyword>
<proteinExistence type="predicted"/>
<reference evidence="2" key="1">
    <citation type="submission" date="2023-02" db="EMBL/GenBank/DDBJ databases">
        <title>Identification and recombinant expression of a fungal hydrolase from Papiliotrema laurentii that hydrolyzes apple cutin and clears colloidal polyester polyurethane.</title>
        <authorList>
            <consortium name="DOE Joint Genome Institute"/>
            <person name="Roman V.A."/>
            <person name="Bojanowski C."/>
            <person name="Crable B.R."/>
            <person name="Wagner D.N."/>
            <person name="Hung C.S."/>
            <person name="Nadeau L.J."/>
            <person name="Schratz L."/>
            <person name="Haridas S."/>
            <person name="Pangilinan J."/>
            <person name="Lipzen A."/>
            <person name="Na H."/>
            <person name="Yan M."/>
            <person name="Ng V."/>
            <person name="Grigoriev I.V."/>
            <person name="Spatafora J.W."/>
            <person name="Barlow D."/>
            <person name="Biffinger J."/>
            <person name="Kelley-Loughnane N."/>
            <person name="Varaljay V.A."/>
            <person name="Crookes-Goodson W.J."/>
        </authorList>
    </citation>
    <scope>NUCLEOTIDE SEQUENCE</scope>
    <source>
        <strain evidence="2">5307AH</strain>
    </source>
</reference>
<evidence type="ECO:0008006" key="4">
    <source>
        <dbReference type="Google" id="ProtNLM"/>
    </source>
</evidence>
<evidence type="ECO:0000313" key="2">
    <source>
        <dbReference type="EMBL" id="KAK1924829.1"/>
    </source>
</evidence>
<feature type="compositionally biased region" description="Basic and acidic residues" evidence="1">
    <location>
        <begin position="384"/>
        <end position="400"/>
    </location>
</feature>
<protein>
    <recommendedName>
        <fullName evidence="4">DNA binding protein Ncp1</fullName>
    </recommendedName>
</protein>
<feature type="compositionally biased region" description="Polar residues" evidence="1">
    <location>
        <begin position="1"/>
        <end position="10"/>
    </location>
</feature>
<feature type="region of interest" description="Disordered" evidence="1">
    <location>
        <begin position="384"/>
        <end position="431"/>
    </location>
</feature>
<feature type="compositionally biased region" description="Basic and acidic residues" evidence="1">
    <location>
        <begin position="410"/>
        <end position="424"/>
    </location>
</feature>